<dbReference type="EMBL" id="JAEVFJ010000055">
    <property type="protein sequence ID" value="KAH8079800.1"/>
    <property type="molecule type" value="Genomic_DNA"/>
</dbReference>
<dbReference type="AlphaFoldDB" id="A0A8K0UG74"/>
<gene>
    <name evidence="1" type="ORF">BXZ70DRAFT_911016</name>
</gene>
<evidence type="ECO:0000313" key="1">
    <source>
        <dbReference type="EMBL" id="KAH8079800.1"/>
    </source>
</evidence>
<accession>A0A8K0UG74</accession>
<sequence>MSAAALDLSTTSNKSFTLSTRSITYSLPPAVHQFWDKVVAANPNLEAVVKAANSKVLYIVSNGRELHIFAVNITGIADNIPTRIPFGMQVQFSEWPWLPSNSRGLFMIEFKVNLIDITVYDPWHFIIWSGTAPASVPPFLVGLTIEGIQLANSNMF</sequence>
<protein>
    <submittedName>
        <fullName evidence="1">Uncharacterized protein</fullName>
    </submittedName>
</protein>
<comment type="caution">
    <text evidence="1">The sequence shown here is derived from an EMBL/GenBank/DDBJ whole genome shotgun (WGS) entry which is preliminary data.</text>
</comment>
<name>A0A8K0UG74_9AGAR</name>
<dbReference type="Proteomes" id="UP000813824">
    <property type="component" value="Unassembled WGS sequence"/>
</dbReference>
<organism evidence="1 2">
    <name type="scientific">Cristinia sonorae</name>
    <dbReference type="NCBI Taxonomy" id="1940300"/>
    <lineage>
        <taxon>Eukaryota</taxon>
        <taxon>Fungi</taxon>
        <taxon>Dikarya</taxon>
        <taxon>Basidiomycota</taxon>
        <taxon>Agaricomycotina</taxon>
        <taxon>Agaricomycetes</taxon>
        <taxon>Agaricomycetidae</taxon>
        <taxon>Agaricales</taxon>
        <taxon>Pleurotineae</taxon>
        <taxon>Stephanosporaceae</taxon>
        <taxon>Cristinia</taxon>
    </lineage>
</organism>
<evidence type="ECO:0000313" key="2">
    <source>
        <dbReference type="Proteomes" id="UP000813824"/>
    </source>
</evidence>
<reference evidence="1" key="1">
    <citation type="journal article" date="2021" name="New Phytol.">
        <title>Evolutionary innovations through gain and loss of genes in the ectomycorrhizal Boletales.</title>
        <authorList>
            <person name="Wu G."/>
            <person name="Miyauchi S."/>
            <person name="Morin E."/>
            <person name="Kuo A."/>
            <person name="Drula E."/>
            <person name="Varga T."/>
            <person name="Kohler A."/>
            <person name="Feng B."/>
            <person name="Cao Y."/>
            <person name="Lipzen A."/>
            <person name="Daum C."/>
            <person name="Hundley H."/>
            <person name="Pangilinan J."/>
            <person name="Johnson J."/>
            <person name="Barry K."/>
            <person name="LaButti K."/>
            <person name="Ng V."/>
            <person name="Ahrendt S."/>
            <person name="Min B."/>
            <person name="Choi I.G."/>
            <person name="Park H."/>
            <person name="Plett J.M."/>
            <person name="Magnuson J."/>
            <person name="Spatafora J.W."/>
            <person name="Nagy L.G."/>
            <person name="Henrissat B."/>
            <person name="Grigoriev I.V."/>
            <person name="Yang Z.L."/>
            <person name="Xu J."/>
            <person name="Martin F.M."/>
        </authorList>
    </citation>
    <scope>NUCLEOTIDE SEQUENCE</scope>
    <source>
        <strain evidence="1">KKN 215</strain>
    </source>
</reference>
<proteinExistence type="predicted"/>
<keyword evidence="2" id="KW-1185">Reference proteome</keyword>